<evidence type="ECO:0000256" key="6">
    <source>
        <dbReference type="ARBA" id="ARBA00022692"/>
    </source>
</evidence>
<sequence length="277" mass="30154">MNANSILHSDVLDILFENRNKQYGAYTLRKEYNKRLMTAIGGMFSLVAIVVVCLSFKGKEKPVIFDAQGPVITLASNPTPPPPHKKEPVVPIVKPKLDAGAPKQDLATIRNTVPVITDDETSVPPVDAMENKAIGTETKDGKASDGTVPSQGNGSGTGPGNDNVTTPPVVEDNSIHQFAENMPEFPGGTSAMIRFLKKNLHEITNEEERTVKVLVRFIVDKTGAVTGFEIVNSGGEEYDKEVLRVMKKMPHWKPGSQNGNLVNVYMSLPVVFQTESE</sequence>
<evidence type="ECO:0000256" key="7">
    <source>
        <dbReference type="ARBA" id="ARBA00022927"/>
    </source>
</evidence>
<dbReference type="Gene3D" id="3.30.1150.10">
    <property type="match status" value="1"/>
</dbReference>
<evidence type="ECO:0000256" key="8">
    <source>
        <dbReference type="ARBA" id="ARBA00022989"/>
    </source>
</evidence>
<dbReference type="PANTHER" id="PTHR33446:SF2">
    <property type="entry name" value="PROTEIN TONB"/>
    <property type="match status" value="1"/>
</dbReference>
<keyword evidence="3" id="KW-0813">Transport</keyword>
<dbReference type="Proteomes" id="UP001226434">
    <property type="component" value="Unassembled WGS sequence"/>
</dbReference>
<keyword evidence="4" id="KW-1003">Cell membrane</keyword>
<keyword evidence="5" id="KW-0997">Cell inner membrane</keyword>
<name>A0ABT6R6J4_9BACT</name>
<dbReference type="EMBL" id="JASBRG010000001">
    <property type="protein sequence ID" value="MDI3318189.1"/>
    <property type="molecule type" value="Genomic_DNA"/>
</dbReference>
<evidence type="ECO:0000256" key="2">
    <source>
        <dbReference type="ARBA" id="ARBA00006555"/>
    </source>
</evidence>
<dbReference type="PANTHER" id="PTHR33446">
    <property type="entry name" value="PROTEIN TONB-RELATED"/>
    <property type="match status" value="1"/>
</dbReference>
<evidence type="ECO:0000256" key="4">
    <source>
        <dbReference type="ARBA" id="ARBA00022475"/>
    </source>
</evidence>
<dbReference type="SUPFAM" id="SSF74653">
    <property type="entry name" value="TolA/TonB C-terminal domain"/>
    <property type="match status" value="1"/>
</dbReference>
<evidence type="ECO:0000256" key="9">
    <source>
        <dbReference type="ARBA" id="ARBA00023136"/>
    </source>
</evidence>
<evidence type="ECO:0000256" key="10">
    <source>
        <dbReference type="SAM" id="MobiDB-lite"/>
    </source>
</evidence>
<evidence type="ECO:0000259" key="12">
    <source>
        <dbReference type="Pfam" id="PF03544"/>
    </source>
</evidence>
<evidence type="ECO:0000256" key="3">
    <source>
        <dbReference type="ARBA" id="ARBA00022448"/>
    </source>
</evidence>
<feature type="region of interest" description="Disordered" evidence="10">
    <location>
        <begin position="135"/>
        <end position="169"/>
    </location>
</feature>
<keyword evidence="14" id="KW-1185">Reference proteome</keyword>
<evidence type="ECO:0000256" key="5">
    <source>
        <dbReference type="ARBA" id="ARBA00022519"/>
    </source>
</evidence>
<accession>A0ABT6R6J4</accession>
<evidence type="ECO:0000313" key="14">
    <source>
        <dbReference type="Proteomes" id="UP001226434"/>
    </source>
</evidence>
<organism evidence="13 14">
    <name type="scientific">Pinibacter soli</name>
    <dbReference type="NCBI Taxonomy" id="3044211"/>
    <lineage>
        <taxon>Bacteria</taxon>
        <taxon>Pseudomonadati</taxon>
        <taxon>Bacteroidota</taxon>
        <taxon>Chitinophagia</taxon>
        <taxon>Chitinophagales</taxon>
        <taxon>Chitinophagaceae</taxon>
        <taxon>Pinibacter</taxon>
    </lineage>
</organism>
<dbReference type="RefSeq" id="WP_282332301.1">
    <property type="nucleotide sequence ID" value="NZ_JASBRG010000001.1"/>
</dbReference>
<evidence type="ECO:0000313" key="13">
    <source>
        <dbReference type="EMBL" id="MDI3318189.1"/>
    </source>
</evidence>
<feature type="transmembrane region" description="Helical" evidence="11">
    <location>
        <begin position="36"/>
        <end position="56"/>
    </location>
</feature>
<feature type="domain" description="TonB C-terminal" evidence="12">
    <location>
        <begin position="212"/>
        <end position="273"/>
    </location>
</feature>
<keyword evidence="9 11" id="KW-0472">Membrane</keyword>
<dbReference type="InterPro" id="IPR037682">
    <property type="entry name" value="TonB_C"/>
</dbReference>
<keyword evidence="7" id="KW-0653">Protein transport</keyword>
<proteinExistence type="inferred from homology"/>
<evidence type="ECO:0000256" key="1">
    <source>
        <dbReference type="ARBA" id="ARBA00004383"/>
    </source>
</evidence>
<keyword evidence="8 11" id="KW-1133">Transmembrane helix</keyword>
<comment type="similarity">
    <text evidence="2">Belongs to the TonB family.</text>
</comment>
<gene>
    <name evidence="13" type="ORF">QJ048_00295</name>
</gene>
<dbReference type="InterPro" id="IPR051045">
    <property type="entry name" value="TonB-dependent_transducer"/>
</dbReference>
<evidence type="ECO:0000256" key="11">
    <source>
        <dbReference type="SAM" id="Phobius"/>
    </source>
</evidence>
<reference evidence="13 14" key="1">
    <citation type="submission" date="2023-05" db="EMBL/GenBank/DDBJ databases">
        <title>Genome sequence of Pinibacter sp. MAH-24.</title>
        <authorList>
            <person name="Huq M.A."/>
        </authorList>
    </citation>
    <scope>NUCLEOTIDE SEQUENCE [LARGE SCALE GENOMIC DNA]</scope>
    <source>
        <strain evidence="13 14">MAH-24</strain>
    </source>
</reference>
<dbReference type="NCBIfam" id="TIGR01352">
    <property type="entry name" value="tonB_Cterm"/>
    <property type="match status" value="1"/>
</dbReference>
<keyword evidence="6 11" id="KW-0812">Transmembrane</keyword>
<dbReference type="Pfam" id="PF03544">
    <property type="entry name" value="TonB_C"/>
    <property type="match status" value="1"/>
</dbReference>
<comment type="caution">
    <text evidence="13">The sequence shown here is derived from an EMBL/GenBank/DDBJ whole genome shotgun (WGS) entry which is preliminary data.</text>
</comment>
<comment type="subcellular location">
    <subcellularLocation>
        <location evidence="1">Cell inner membrane</location>
        <topology evidence="1">Single-pass membrane protein</topology>
        <orientation evidence="1">Periplasmic side</orientation>
    </subcellularLocation>
</comment>
<dbReference type="InterPro" id="IPR006260">
    <property type="entry name" value="TonB/TolA_C"/>
</dbReference>
<protein>
    <submittedName>
        <fullName evidence="13">TonB family protein</fullName>
    </submittedName>
</protein>